<feature type="transmembrane region" description="Helical" evidence="6">
    <location>
        <begin position="454"/>
        <end position="472"/>
    </location>
</feature>
<evidence type="ECO:0000313" key="8">
    <source>
        <dbReference type="EMBL" id="CAL1544132.1"/>
    </source>
</evidence>
<comment type="subcellular location">
    <subcellularLocation>
        <location evidence="1">Membrane</location>
        <topology evidence="1">Multi-pass membrane protein</topology>
    </subcellularLocation>
</comment>
<dbReference type="PANTHER" id="PTHR23510">
    <property type="entry name" value="INNER MEMBRANE TRANSPORT PROTEIN YAJR"/>
    <property type="match status" value="1"/>
</dbReference>
<dbReference type="SUPFAM" id="SSF103473">
    <property type="entry name" value="MFS general substrate transporter"/>
    <property type="match status" value="1"/>
</dbReference>
<protein>
    <submittedName>
        <fullName evidence="8">Uncharacterized protein</fullName>
    </submittedName>
</protein>
<dbReference type="InterPro" id="IPR051068">
    <property type="entry name" value="MFS_Domain-Containing_Protein"/>
</dbReference>
<feature type="signal peptide" evidence="7">
    <location>
        <begin position="1"/>
        <end position="24"/>
    </location>
</feature>
<feature type="region of interest" description="Disordered" evidence="5">
    <location>
        <begin position="111"/>
        <end position="187"/>
    </location>
</feature>
<dbReference type="Gene3D" id="1.20.1250.20">
    <property type="entry name" value="MFS general substrate transporter like domains"/>
    <property type="match status" value="1"/>
</dbReference>
<dbReference type="GO" id="GO:0016020">
    <property type="term" value="C:membrane"/>
    <property type="evidence" value="ECO:0007669"/>
    <property type="project" value="UniProtKB-SubCell"/>
</dbReference>
<feature type="transmembrane region" description="Helical" evidence="6">
    <location>
        <begin position="354"/>
        <end position="371"/>
    </location>
</feature>
<keyword evidence="7" id="KW-0732">Signal</keyword>
<gene>
    <name evidence="8" type="ORF">GSLYS_00017645001</name>
</gene>
<evidence type="ECO:0000256" key="7">
    <source>
        <dbReference type="SAM" id="SignalP"/>
    </source>
</evidence>
<reference evidence="8 9" key="1">
    <citation type="submission" date="2024-04" db="EMBL/GenBank/DDBJ databases">
        <authorList>
            <consortium name="Genoscope - CEA"/>
            <person name="William W."/>
        </authorList>
    </citation>
    <scope>NUCLEOTIDE SEQUENCE [LARGE SCALE GENOMIC DNA]</scope>
</reference>
<feature type="compositionally biased region" description="Low complexity" evidence="5">
    <location>
        <begin position="266"/>
        <end position="283"/>
    </location>
</feature>
<dbReference type="PANTHER" id="PTHR23510:SF16">
    <property type="entry name" value="MAJOR FACILITATOR SUPERFAMILY (MFS) PROFILE DOMAIN-CONTAINING PROTEIN"/>
    <property type="match status" value="1"/>
</dbReference>
<comment type="caution">
    <text evidence="8">The sequence shown here is derived from an EMBL/GenBank/DDBJ whole genome shotgun (WGS) entry which is preliminary data.</text>
</comment>
<feature type="region of interest" description="Disordered" evidence="5">
    <location>
        <begin position="39"/>
        <end position="96"/>
    </location>
</feature>
<accession>A0AAV2IDG6</accession>
<proteinExistence type="predicted"/>
<evidence type="ECO:0000313" key="9">
    <source>
        <dbReference type="Proteomes" id="UP001497497"/>
    </source>
</evidence>
<feature type="transmembrane region" description="Helical" evidence="6">
    <location>
        <begin position="317"/>
        <end position="342"/>
    </location>
</feature>
<evidence type="ECO:0000256" key="5">
    <source>
        <dbReference type="SAM" id="MobiDB-lite"/>
    </source>
</evidence>
<evidence type="ECO:0000256" key="4">
    <source>
        <dbReference type="ARBA" id="ARBA00023136"/>
    </source>
</evidence>
<organism evidence="8 9">
    <name type="scientific">Lymnaea stagnalis</name>
    <name type="common">Great pond snail</name>
    <name type="synonym">Helix stagnalis</name>
    <dbReference type="NCBI Taxonomy" id="6523"/>
    <lineage>
        <taxon>Eukaryota</taxon>
        <taxon>Metazoa</taxon>
        <taxon>Spiralia</taxon>
        <taxon>Lophotrochozoa</taxon>
        <taxon>Mollusca</taxon>
        <taxon>Gastropoda</taxon>
        <taxon>Heterobranchia</taxon>
        <taxon>Euthyneura</taxon>
        <taxon>Panpulmonata</taxon>
        <taxon>Hygrophila</taxon>
        <taxon>Lymnaeoidea</taxon>
        <taxon>Lymnaeidae</taxon>
        <taxon>Lymnaea</taxon>
    </lineage>
</organism>
<feature type="compositionally biased region" description="Polar residues" evidence="5">
    <location>
        <begin position="177"/>
        <end position="187"/>
    </location>
</feature>
<dbReference type="AlphaFoldDB" id="A0AAV2IDG6"/>
<name>A0AAV2IDG6_LYMST</name>
<evidence type="ECO:0000256" key="3">
    <source>
        <dbReference type="ARBA" id="ARBA00022989"/>
    </source>
</evidence>
<keyword evidence="2 6" id="KW-0812">Transmembrane</keyword>
<keyword evidence="9" id="KW-1185">Reference proteome</keyword>
<evidence type="ECO:0000256" key="6">
    <source>
        <dbReference type="SAM" id="Phobius"/>
    </source>
</evidence>
<dbReference type="Proteomes" id="UP001497497">
    <property type="component" value="Unassembled WGS sequence"/>
</dbReference>
<feature type="transmembrane region" description="Helical" evidence="6">
    <location>
        <begin position="414"/>
        <end position="442"/>
    </location>
</feature>
<feature type="chain" id="PRO_5043595451" evidence="7">
    <location>
        <begin position="25"/>
        <end position="590"/>
    </location>
</feature>
<keyword evidence="4 6" id="KW-0472">Membrane</keyword>
<dbReference type="InterPro" id="IPR036259">
    <property type="entry name" value="MFS_trans_sf"/>
</dbReference>
<feature type="transmembrane region" description="Helical" evidence="6">
    <location>
        <begin position="478"/>
        <end position="499"/>
    </location>
</feature>
<feature type="transmembrane region" description="Helical" evidence="6">
    <location>
        <begin position="383"/>
        <end position="402"/>
    </location>
</feature>
<feature type="compositionally biased region" description="Basic and acidic residues" evidence="5">
    <location>
        <begin position="127"/>
        <end position="142"/>
    </location>
</feature>
<keyword evidence="3 6" id="KW-1133">Transmembrane helix</keyword>
<evidence type="ECO:0000256" key="2">
    <source>
        <dbReference type="ARBA" id="ARBA00022692"/>
    </source>
</evidence>
<dbReference type="EMBL" id="CAXITT010000598">
    <property type="protein sequence ID" value="CAL1544132.1"/>
    <property type="molecule type" value="Genomic_DNA"/>
</dbReference>
<feature type="compositionally biased region" description="Polar residues" evidence="5">
    <location>
        <begin position="74"/>
        <end position="93"/>
    </location>
</feature>
<evidence type="ECO:0000256" key="1">
    <source>
        <dbReference type="ARBA" id="ARBA00004141"/>
    </source>
</evidence>
<feature type="compositionally biased region" description="Polar residues" evidence="5">
    <location>
        <begin position="145"/>
        <end position="156"/>
    </location>
</feature>
<feature type="compositionally biased region" description="Basic and acidic residues" evidence="5">
    <location>
        <begin position="159"/>
        <end position="174"/>
    </location>
</feature>
<sequence>MVVMWAILMVIIVSLYTEPKQIYATEASERRQAERQARIQTRQNAASHMPDGAIRGRDDNQATVSLSRRKRLATNGNSQSNYEINQPGPSNYANDEEHLNENDIHHKEFLESNNDPEFNYPPLTYDRVSEPCHEDGDLKDILPNENITSTEQNSIRESAGSEHDESSGEFHDPRPPTGSSDGSDQTITNNLEHRLSCSVDLMVSAERLINNTHWSDTPVSVSEYMHKAAGSDLVFDEDHFGMSVENDLVRSTYEDDEKTPLLFGQSNNGSLRSSSRLTRSHGTNDPYIERSVSALDDPIAREGKMGFFCNEYIRDEIIAIVCLLFCAMFSQVCVETMVLPLTLKYLDFSELENSLLYCVCGVEILVVFLIMSRLSRCLSDRVLMMFGAFMILTSNIWLLWYLPNAPPHNRMKNIPFFAIAVFLDILSLPFLLVCATSLFSKLTRKQTAGLSQGLRRGVVGLGTIIAPLWGSSAANQPYVLLGVLVGLQAISLILCTLSYKRLKVIPATTSTTTVTPPPSLSNTGRFLGNTSPVQPYGSNHSPGTPNMSVPQIRSAHSTPYGSIQRSFAGSSYHSVGSLSYDPPFLPRPIV</sequence>
<feature type="region of interest" description="Disordered" evidence="5">
    <location>
        <begin position="259"/>
        <end position="285"/>
    </location>
</feature>